<evidence type="ECO:0000313" key="1">
    <source>
        <dbReference type="EMBL" id="OIQ69282.1"/>
    </source>
</evidence>
<protein>
    <submittedName>
        <fullName evidence="1">Uncharacterized protein</fullName>
    </submittedName>
</protein>
<sequence>MEQKSALAGLVRMERQRKFLKSRAHCIAKPNRVGLVLETGHHIISVAHDDHVAGGLVPSPALGPQVEDVVRVDVGEEWRCHRALSRPPVGYRHRPVFEDARPQPFPDQADNALVADPVLDEADQPVLADRVEKRPNVGVKNVIHLPLGNPHRQGVQRIVCPASGPKPVREPEKVFLVDGVQHHDGSTLDDLVLQSDDRQRPLLAVRLRNIRPAGRKRPVRSTVDASVQIIKAGLDVCLVVRPRHASRNVSTVT</sequence>
<gene>
    <name evidence="1" type="ORF">GALL_491200</name>
</gene>
<reference evidence="1" key="1">
    <citation type="submission" date="2016-10" db="EMBL/GenBank/DDBJ databases">
        <title>Sequence of Gallionella enrichment culture.</title>
        <authorList>
            <person name="Poehlein A."/>
            <person name="Muehling M."/>
            <person name="Daniel R."/>
        </authorList>
    </citation>
    <scope>NUCLEOTIDE SEQUENCE</scope>
</reference>
<organism evidence="1">
    <name type="scientific">mine drainage metagenome</name>
    <dbReference type="NCBI Taxonomy" id="410659"/>
    <lineage>
        <taxon>unclassified sequences</taxon>
        <taxon>metagenomes</taxon>
        <taxon>ecological metagenomes</taxon>
    </lineage>
</organism>
<name>A0A1J5PDI5_9ZZZZ</name>
<proteinExistence type="predicted"/>
<accession>A0A1J5PDI5</accession>
<dbReference type="EMBL" id="MLJW01004816">
    <property type="protein sequence ID" value="OIQ69282.1"/>
    <property type="molecule type" value="Genomic_DNA"/>
</dbReference>
<dbReference type="AlphaFoldDB" id="A0A1J5PDI5"/>
<comment type="caution">
    <text evidence="1">The sequence shown here is derived from an EMBL/GenBank/DDBJ whole genome shotgun (WGS) entry which is preliminary data.</text>
</comment>